<dbReference type="Gene3D" id="3.40.50.720">
    <property type="entry name" value="NAD(P)-binding Rossmann-like Domain"/>
    <property type="match status" value="1"/>
</dbReference>
<comment type="catalytic activity">
    <reaction evidence="1">
        <text>dTDP-alpha-D-glucose = dTDP-4-dehydro-6-deoxy-alpha-D-glucose + H2O</text>
        <dbReference type="Rhea" id="RHEA:17221"/>
        <dbReference type="ChEBI" id="CHEBI:15377"/>
        <dbReference type="ChEBI" id="CHEBI:57477"/>
        <dbReference type="ChEBI" id="CHEBI:57649"/>
        <dbReference type="EC" id="4.2.1.46"/>
    </reaction>
</comment>
<dbReference type="GO" id="GO:0009225">
    <property type="term" value="P:nucleotide-sugar metabolic process"/>
    <property type="evidence" value="ECO:0007669"/>
    <property type="project" value="InterPro"/>
</dbReference>
<comment type="similarity">
    <text evidence="3">Belongs to the NAD(P)-dependent epimerase/dehydratase family. dTDP-glucose dehydratase subfamily.</text>
</comment>
<evidence type="ECO:0000313" key="8">
    <source>
        <dbReference type="EMBL" id="PIT93648.1"/>
    </source>
</evidence>
<evidence type="ECO:0000256" key="6">
    <source>
        <dbReference type="ARBA" id="ARBA00023239"/>
    </source>
</evidence>
<name>A0A2M6WLF7_9BACT</name>
<dbReference type="InterPro" id="IPR016040">
    <property type="entry name" value="NAD(P)-bd_dom"/>
</dbReference>
<evidence type="ECO:0000256" key="5">
    <source>
        <dbReference type="ARBA" id="ARBA00023027"/>
    </source>
</evidence>
<evidence type="ECO:0000313" key="9">
    <source>
        <dbReference type="Proteomes" id="UP000229335"/>
    </source>
</evidence>
<dbReference type="CDD" id="cd05246">
    <property type="entry name" value="dTDP_GD_SDR_e"/>
    <property type="match status" value="1"/>
</dbReference>
<dbReference type="PANTHER" id="PTHR43000">
    <property type="entry name" value="DTDP-D-GLUCOSE 4,6-DEHYDRATASE-RELATED"/>
    <property type="match status" value="1"/>
</dbReference>
<dbReference type="FunFam" id="3.40.50.720:FF:000304">
    <property type="entry name" value="UDP-glucose 4,6-dehydratase"/>
    <property type="match status" value="1"/>
</dbReference>
<dbReference type="AlphaFoldDB" id="A0A2M6WLF7"/>
<evidence type="ECO:0000256" key="3">
    <source>
        <dbReference type="ARBA" id="ARBA00008178"/>
    </source>
</evidence>
<keyword evidence="5" id="KW-0520">NAD</keyword>
<feature type="domain" description="NAD(P)-binding" evidence="7">
    <location>
        <begin position="4"/>
        <end position="309"/>
    </location>
</feature>
<proteinExistence type="inferred from homology"/>
<protein>
    <recommendedName>
        <fullName evidence="4">dTDP-glucose 4,6-dehydratase</fullName>
        <ecNumber evidence="4">4.2.1.46</ecNumber>
    </recommendedName>
</protein>
<comment type="cofactor">
    <cofactor evidence="2">
        <name>NAD(+)</name>
        <dbReference type="ChEBI" id="CHEBI:57540"/>
    </cofactor>
</comment>
<evidence type="ECO:0000259" key="7">
    <source>
        <dbReference type="Pfam" id="PF16363"/>
    </source>
</evidence>
<keyword evidence="6" id="KW-0456">Lyase</keyword>
<organism evidence="8 9">
    <name type="scientific">Candidatus Falkowbacteria bacterium CG10_big_fil_rev_8_21_14_0_10_43_11</name>
    <dbReference type="NCBI Taxonomy" id="1974568"/>
    <lineage>
        <taxon>Bacteria</taxon>
        <taxon>Candidatus Falkowiibacteriota</taxon>
    </lineage>
</organism>
<dbReference type="NCBIfam" id="TIGR01181">
    <property type="entry name" value="dTDP_gluc_dehyt"/>
    <property type="match status" value="1"/>
</dbReference>
<gene>
    <name evidence="8" type="primary">rfbB</name>
    <name evidence="8" type="ORF">COU00_03175</name>
</gene>
<evidence type="ECO:0000256" key="2">
    <source>
        <dbReference type="ARBA" id="ARBA00001911"/>
    </source>
</evidence>
<reference evidence="9" key="1">
    <citation type="submission" date="2017-09" db="EMBL/GenBank/DDBJ databases">
        <title>Depth-based differentiation of microbial function through sediment-hosted aquifers and enrichment of novel symbionts in the deep terrestrial subsurface.</title>
        <authorList>
            <person name="Probst A.J."/>
            <person name="Ladd B."/>
            <person name="Jarett J.K."/>
            <person name="Geller-Mcgrath D.E."/>
            <person name="Sieber C.M.K."/>
            <person name="Emerson J.B."/>
            <person name="Anantharaman K."/>
            <person name="Thomas B.C."/>
            <person name="Malmstrom R."/>
            <person name="Stieglmeier M."/>
            <person name="Klingl A."/>
            <person name="Woyke T."/>
            <person name="Ryan C.M."/>
            <person name="Banfield J.F."/>
        </authorList>
    </citation>
    <scope>NUCLEOTIDE SEQUENCE [LARGE SCALE GENOMIC DNA]</scope>
</reference>
<dbReference type="InterPro" id="IPR036291">
    <property type="entry name" value="NAD(P)-bd_dom_sf"/>
</dbReference>
<dbReference type="EC" id="4.2.1.46" evidence="4"/>
<evidence type="ECO:0000256" key="1">
    <source>
        <dbReference type="ARBA" id="ARBA00001539"/>
    </source>
</evidence>
<dbReference type="EMBL" id="PFAS01000056">
    <property type="protein sequence ID" value="PIT93648.1"/>
    <property type="molecule type" value="Genomic_DNA"/>
</dbReference>
<dbReference type="GO" id="GO:0008460">
    <property type="term" value="F:dTDP-glucose 4,6-dehydratase activity"/>
    <property type="evidence" value="ECO:0007669"/>
    <property type="project" value="UniProtKB-EC"/>
</dbReference>
<comment type="caution">
    <text evidence="8">The sequence shown here is derived from an EMBL/GenBank/DDBJ whole genome shotgun (WGS) entry which is preliminary data.</text>
</comment>
<accession>A0A2M6WLF7</accession>
<dbReference type="Proteomes" id="UP000229335">
    <property type="component" value="Unassembled WGS sequence"/>
</dbReference>
<sequence length="318" mass="35948">MKLLVTGGAGFIGSNFIHYWLNKYPSDKIVNLDALTYAGNVDNLKNLPNRQNYEFVLGNICDAQIVDEVMKETELVVHFAAESHVDNSIIDSTPFVKTNVLGTQVLLDAALKNGKKRFHHISTDEVFGSLGPNDPPFNENTPYDPRSPYSASKAGADHLVRAYWHTHQLPITISNCSNNYGPRQHKEKLIPLFITNLLQNKPVPVYGTGQNIRDWLYVDDHCSAIDAIISRGKIGETYLIGGKGNKEEEITNLKLTKKLISLLDKDESLIEYAEDRKGHDFRYAIDDAKLRTELGWQPEVDFEEGLKKTIEWYKNSIK</sequence>
<evidence type="ECO:0000256" key="4">
    <source>
        <dbReference type="ARBA" id="ARBA00011990"/>
    </source>
</evidence>
<dbReference type="SUPFAM" id="SSF51735">
    <property type="entry name" value="NAD(P)-binding Rossmann-fold domains"/>
    <property type="match status" value="1"/>
</dbReference>
<dbReference type="Pfam" id="PF16363">
    <property type="entry name" value="GDP_Man_Dehyd"/>
    <property type="match status" value="1"/>
</dbReference>
<dbReference type="Gene3D" id="3.90.25.10">
    <property type="entry name" value="UDP-galactose 4-epimerase, domain 1"/>
    <property type="match status" value="1"/>
</dbReference>
<dbReference type="InterPro" id="IPR005888">
    <property type="entry name" value="dTDP_Gluc_deHydtase"/>
</dbReference>